<keyword evidence="3 7" id="KW-0812">Transmembrane</keyword>
<evidence type="ECO:0000313" key="9">
    <source>
        <dbReference type="Proteomes" id="UP000295124"/>
    </source>
</evidence>
<dbReference type="Proteomes" id="UP000295124">
    <property type="component" value="Unassembled WGS sequence"/>
</dbReference>
<evidence type="ECO:0000256" key="1">
    <source>
        <dbReference type="ARBA" id="ARBA00004651"/>
    </source>
</evidence>
<keyword evidence="5 7" id="KW-0472">Membrane</keyword>
<feature type="transmembrane region" description="Helical" evidence="7">
    <location>
        <begin position="160"/>
        <end position="181"/>
    </location>
</feature>
<dbReference type="Pfam" id="PF09678">
    <property type="entry name" value="Caa3_CtaG"/>
    <property type="match status" value="1"/>
</dbReference>
<evidence type="ECO:0000313" key="8">
    <source>
        <dbReference type="EMBL" id="TDD61112.1"/>
    </source>
</evidence>
<sequence>MSLADPTAPPVTPPEGHHGHGHAHTGVPVQQSFGDVAGWSDLATWRPSLGWLLFIAVLAGGYFLAVLALRQRQVRWPIGRTIAWYAGLLGLLAITCTGLAELGMMLFSIHMIQHMLLSMIVPIGLILGAPITLALRALPAAPGRSGMARRILLAVLHSRLVRVIAHPIVTVTLFVVSLYALYFTSLLDKAMATHVGHQLMLIHFLAIGILFFGPILAVDPWPHRASPGIRLAELLAAVPFHAFFGVILMQTTTPLSPRFAEMTRQLGLDPSTDQLLGGSIAWGSGELPVVIVTAVVFRQWIVTDARAAKRLDRQADRDNDAELTAYNAYLDRLRQHASRG</sequence>
<name>A0A4R4ZVG0_9ACTN</name>
<reference evidence="8 9" key="1">
    <citation type="submission" date="2019-03" db="EMBL/GenBank/DDBJ databases">
        <title>Draft genome sequences of novel Actinobacteria.</title>
        <authorList>
            <person name="Sahin N."/>
            <person name="Ay H."/>
            <person name="Saygin H."/>
        </authorList>
    </citation>
    <scope>NUCLEOTIDE SEQUENCE [LARGE SCALE GENOMIC DNA]</scope>
    <source>
        <strain evidence="8 9">JCM 13523</strain>
    </source>
</reference>
<keyword evidence="9" id="KW-1185">Reference proteome</keyword>
<feature type="transmembrane region" description="Helical" evidence="7">
    <location>
        <begin position="82"/>
        <end position="109"/>
    </location>
</feature>
<keyword evidence="2" id="KW-1003">Cell membrane</keyword>
<dbReference type="OrthoDB" id="5241646at2"/>
<dbReference type="AlphaFoldDB" id="A0A4R4ZVG0"/>
<gene>
    <name evidence="8" type="ORF">E1263_08700</name>
</gene>
<evidence type="ECO:0000256" key="3">
    <source>
        <dbReference type="ARBA" id="ARBA00022692"/>
    </source>
</evidence>
<feature type="transmembrane region" description="Helical" evidence="7">
    <location>
        <begin position="201"/>
        <end position="219"/>
    </location>
</feature>
<dbReference type="GO" id="GO:0005886">
    <property type="term" value="C:plasma membrane"/>
    <property type="evidence" value="ECO:0007669"/>
    <property type="project" value="UniProtKB-SubCell"/>
</dbReference>
<feature type="transmembrane region" description="Helical" evidence="7">
    <location>
        <begin position="115"/>
        <end position="139"/>
    </location>
</feature>
<accession>A0A4R4ZVG0</accession>
<keyword evidence="4 7" id="KW-1133">Transmembrane helix</keyword>
<dbReference type="EMBL" id="SMKX01000018">
    <property type="protein sequence ID" value="TDD61112.1"/>
    <property type="molecule type" value="Genomic_DNA"/>
</dbReference>
<feature type="transmembrane region" description="Helical" evidence="7">
    <location>
        <begin position="49"/>
        <end position="70"/>
    </location>
</feature>
<dbReference type="InterPro" id="IPR019108">
    <property type="entry name" value="Caa3_assmbl_CtaG-rel"/>
</dbReference>
<comment type="caution">
    <text evidence="8">The sequence shown here is derived from an EMBL/GenBank/DDBJ whole genome shotgun (WGS) entry which is preliminary data.</text>
</comment>
<evidence type="ECO:0000256" key="4">
    <source>
        <dbReference type="ARBA" id="ARBA00022989"/>
    </source>
</evidence>
<feature type="region of interest" description="Disordered" evidence="6">
    <location>
        <begin position="1"/>
        <end position="24"/>
    </location>
</feature>
<evidence type="ECO:0000256" key="2">
    <source>
        <dbReference type="ARBA" id="ARBA00022475"/>
    </source>
</evidence>
<proteinExistence type="predicted"/>
<protein>
    <submittedName>
        <fullName evidence="8">Cytochrome c oxidase assembly protein</fullName>
    </submittedName>
</protein>
<feature type="transmembrane region" description="Helical" evidence="7">
    <location>
        <begin position="231"/>
        <end position="249"/>
    </location>
</feature>
<evidence type="ECO:0000256" key="6">
    <source>
        <dbReference type="SAM" id="MobiDB-lite"/>
    </source>
</evidence>
<organism evidence="8 9">
    <name type="scientific">Kribbella antibiotica</name>
    <dbReference type="NCBI Taxonomy" id="190195"/>
    <lineage>
        <taxon>Bacteria</taxon>
        <taxon>Bacillati</taxon>
        <taxon>Actinomycetota</taxon>
        <taxon>Actinomycetes</taxon>
        <taxon>Propionibacteriales</taxon>
        <taxon>Kribbellaceae</taxon>
        <taxon>Kribbella</taxon>
    </lineage>
</organism>
<feature type="transmembrane region" description="Helical" evidence="7">
    <location>
        <begin position="280"/>
        <end position="301"/>
    </location>
</feature>
<evidence type="ECO:0000256" key="7">
    <source>
        <dbReference type="SAM" id="Phobius"/>
    </source>
</evidence>
<evidence type="ECO:0000256" key="5">
    <source>
        <dbReference type="ARBA" id="ARBA00023136"/>
    </source>
</evidence>
<comment type="subcellular location">
    <subcellularLocation>
        <location evidence="1">Cell membrane</location>
        <topology evidence="1">Multi-pass membrane protein</topology>
    </subcellularLocation>
</comment>